<protein>
    <submittedName>
        <fullName evidence="2">Uncharacterized protein</fullName>
    </submittedName>
</protein>
<feature type="compositionally biased region" description="Low complexity" evidence="1">
    <location>
        <begin position="1"/>
        <end position="20"/>
    </location>
</feature>
<dbReference type="HOGENOM" id="CLU_162857_1_0_1"/>
<evidence type="ECO:0000313" key="2">
    <source>
        <dbReference type="EMBL" id="EKM58541.1"/>
    </source>
</evidence>
<accession>K5V720</accession>
<feature type="region of interest" description="Disordered" evidence="1">
    <location>
        <begin position="1"/>
        <end position="38"/>
    </location>
</feature>
<organism evidence="2 3">
    <name type="scientific">Phanerochaete carnosa (strain HHB-10118-sp)</name>
    <name type="common">White-rot fungus</name>
    <name type="synonym">Peniophora carnosa</name>
    <dbReference type="NCBI Taxonomy" id="650164"/>
    <lineage>
        <taxon>Eukaryota</taxon>
        <taxon>Fungi</taxon>
        <taxon>Dikarya</taxon>
        <taxon>Basidiomycota</taxon>
        <taxon>Agaricomycotina</taxon>
        <taxon>Agaricomycetes</taxon>
        <taxon>Polyporales</taxon>
        <taxon>Phanerochaetaceae</taxon>
        <taxon>Phanerochaete</taxon>
    </lineage>
</organism>
<feature type="non-terminal residue" evidence="2">
    <location>
        <position position="1"/>
    </location>
</feature>
<evidence type="ECO:0000313" key="3">
    <source>
        <dbReference type="Proteomes" id="UP000008370"/>
    </source>
</evidence>
<feature type="non-terminal residue" evidence="2">
    <location>
        <position position="69"/>
    </location>
</feature>
<evidence type="ECO:0000256" key="1">
    <source>
        <dbReference type="SAM" id="MobiDB-lite"/>
    </source>
</evidence>
<dbReference type="KEGG" id="pco:PHACADRAFT_58748"/>
<dbReference type="EMBL" id="JH930470">
    <property type="protein sequence ID" value="EKM58541.1"/>
    <property type="molecule type" value="Genomic_DNA"/>
</dbReference>
<dbReference type="AlphaFoldDB" id="K5V720"/>
<dbReference type="RefSeq" id="XP_007393850.1">
    <property type="nucleotide sequence ID" value="XM_007393788.1"/>
</dbReference>
<proteinExistence type="predicted"/>
<dbReference type="InParanoid" id="K5V720"/>
<keyword evidence="3" id="KW-1185">Reference proteome</keyword>
<name>K5V720_PHACS</name>
<sequence length="69" mass="7794">KGNYSWGSDGYSTTSSGTNSQVNHYCHRDGRSSSSGYHYSNSDGSYYYNNLNGSMYYDSGNRYLQYTLP</sequence>
<gene>
    <name evidence="2" type="ORF">PHACADRAFT_58748</name>
</gene>
<reference evidence="2 3" key="1">
    <citation type="journal article" date="2012" name="BMC Genomics">
        <title>Comparative genomics of the white-rot fungi, Phanerochaete carnosa and P. chrysosporium, to elucidate the genetic basis of the distinct wood types they colonize.</title>
        <authorList>
            <person name="Suzuki H."/>
            <person name="MacDonald J."/>
            <person name="Syed K."/>
            <person name="Salamov A."/>
            <person name="Hori C."/>
            <person name="Aerts A."/>
            <person name="Henrissat B."/>
            <person name="Wiebenga A."/>
            <person name="vanKuyk P.A."/>
            <person name="Barry K."/>
            <person name="Lindquist E."/>
            <person name="LaButti K."/>
            <person name="Lapidus A."/>
            <person name="Lucas S."/>
            <person name="Coutinho P."/>
            <person name="Gong Y."/>
            <person name="Samejima M."/>
            <person name="Mahadevan R."/>
            <person name="Abou-Zaid M."/>
            <person name="de Vries R.P."/>
            <person name="Igarashi K."/>
            <person name="Yadav J.S."/>
            <person name="Grigoriev I.V."/>
            <person name="Master E.R."/>
        </authorList>
    </citation>
    <scope>NUCLEOTIDE SEQUENCE [LARGE SCALE GENOMIC DNA]</scope>
    <source>
        <strain evidence="2 3">HHB-10118-sp</strain>
    </source>
</reference>
<dbReference type="Proteomes" id="UP000008370">
    <property type="component" value="Unassembled WGS sequence"/>
</dbReference>
<dbReference type="GeneID" id="18920113"/>